<evidence type="ECO:0000313" key="8">
    <source>
        <dbReference type="EMBL" id="CAE4565661.1"/>
    </source>
</evidence>
<name>A0A7S4PX96_9DINO</name>
<feature type="compositionally biased region" description="Gly residues" evidence="6">
    <location>
        <begin position="239"/>
        <end position="250"/>
    </location>
</feature>
<feature type="compositionally biased region" description="Pro residues" evidence="6">
    <location>
        <begin position="103"/>
        <end position="113"/>
    </location>
</feature>
<dbReference type="PRINTS" id="PR00625">
    <property type="entry name" value="JDOMAIN"/>
</dbReference>
<keyword evidence="4" id="KW-0143">Chaperone</keyword>
<reference evidence="8" key="1">
    <citation type="submission" date="2021-01" db="EMBL/GenBank/DDBJ databases">
        <authorList>
            <person name="Corre E."/>
            <person name="Pelletier E."/>
            <person name="Niang G."/>
            <person name="Scheremetjew M."/>
            <person name="Finn R."/>
            <person name="Kale V."/>
            <person name="Holt S."/>
            <person name="Cochrane G."/>
            <person name="Meng A."/>
            <person name="Brown T."/>
            <person name="Cohen L."/>
        </authorList>
    </citation>
    <scope>NUCLEOTIDE SEQUENCE</scope>
    <source>
        <strain evidence="8">CCMP3105</strain>
    </source>
</reference>
<accession>A0A7S4PX96</accession>
<dbReference type="InterPro" id="IPR052094">
    <property type="entry name" value="Pre-mRNA-splicing_ERAD"/>
</dbReference>
<sequence>MGGELDVVVHIDRDLGISVTKALVAGATVLDLKVQLAGDDPTGRARVEDFVLVGPDGVPLGFGLSLGLCKHKGDLAYFVAKGNAEPLTPALQEVTLQERPADEQPPGPSPPPSSEAQQPEADAPPPEAQPPEAQVSTQGVWEVVGGADRGGILVRAGPLTSSPQLADRLATGAFVAEAALEGERLRYRLLAGAGPGTGWVCVKLKDKVLLRRRPDRQPADFPEGSAQPAPSEPPSAGSRGAGGGRAGGGQSSWNPGEFNPYELLGVPHDATEAAINSAFRKASLRVHPDHCPDDPDAHAKFQQLTEAKALLLDPGKRHLYDMKHGVGRDKTAGNDIVSYGTEGPKSDLVPIMLFRELCFTERLAIPISDARTGSQVLLPLQLFAAKDGAVRVGCRVVELALMMGANPMALAQIATMDAVCEGDEMPQLRANGEEDEELPARSGNLGRAIIQMMDFPKALGLASPSWLRKNNTVMLSQKISQRLVEVTFEADLAGDPVTMNALNTAQQHTSGWWSSG</sequence>
<proteinExistence type="predicted"/>
<dbReference type="PANTHER" id="PTHR44313:SF1">
    <property type="entry name" value="DNAJ HOMOLOG SUBFAMILY C MEMBER 17"/>
    <property type="match status" value="1"/>
</dbReference>
<keyword evidence="3" id="KW-0963">Cytoplasm</keyword>
<feature type="region of interest" description="Disordered" evidence="6">
    <location>
        <begin position="98"/>
        <end position="137"/>
    </location>
</feature>
<dbReference type="PROSITE" id="PS50076">
    <property type="entry name" value="DNAJ_2"/>
    <property type="match status" value="1"/>
</dbReference>
<dbReference type="GO" id="GO:0000390">
    <property type="term" value="P:spliceosomal complex disassembly"/>
    <property type="evidence" value="ECO:0007669"/>
    <property type="project" value="TreeGrafter"/>
</dbReference>
<dbReference type="CDD" id="cd06257">
    <property type="entry name" value="DnaJ"/>
    <property type="match status" value="1"/>
</dbReference>
<dbReference type="InterPro" id="IPR036869">
    <property type="entry name" value="J_dom_sf"/>
</dbReference>
<keyword evidence="5" id="KW-0539">Nucleus</keyword>
<dbReference type="PANTHER" id="PTHR44313">
    <property type="entry name" value="DNAJ HOMOLOG SUBFAMILY C MEMBER 17"/>
    <property type="match status" value="1"/>
</dbReference>
<dbReference type="EMBL" id="HBNR01008031">
    <property type="protein sequence ID" value="CAE4565661.1"/>
    <property type="molecule type" value="Transcribed_RNA"/>
</dbReference>
<evidence type="ECO:0000256" key="6">
    <source>
        <dbReference type="SAM" id="MobiDB-lite"/>
    </source>
</evidence>
<evidence type="ECO:0000256" key="5">
    <source>
        <dbReference type="ARBA" id="ARBA00023242"/>
    </source>
</evidence>
<feature type="region of interest" description="Disordered" evidence="6">
    <location>
        <begin position="215"/>
        <end position="260"/>
    </location>
</feature>
<protein>
    <recommendedName>
        <fullName evidence="7">J domain-containing protein</fullName>
    </recommendedName>
</protein>
<dbReference type="GO" id="GO:0005681">
    <property type="term" value="C:spliceosomal complex"/>
    <property type="evidence" value="ECO:0007669"/>
    <property type="project" value="TreeGrafter"/>
</dbReference>
<feature type="compositionally biased region" description="Low complexity" evidence="6">
    <location>
        <begin position="222"/>
        <end position="238"/>
    </location>
</feature>
<dbReference type="GO" id="GO:0005737">
    <property type="term" value="C:cytoplasm"/>
    <property type="evidence" value="ECO:0007669"/>
    <property type="project" value="UniProtKB-SubCell"/>
</dbReference>
<organism evidence="8">
    <name type="scientific">Alexandrium monilatum</name>
    <dbReference type="NCBI Taxonomy" id="311494"/>
    <lineage>
        <taxon>Eukaryota</taxon>
        <taxon>Sar</taxon>
        <taxon>Alveolata</taxon>
        <taxon>Dinophyceae</taxon>
        <taxon>Gonyaulacales</taxon>
        <taxon>Pyrocystaceae</taxon>
        <taxon>Alexandrium</taxon>
    </lineage>
</organism>
<dbReference type="InterPro" id="IPR001623">
    <property type="entry name" value="DnaJ_domain"/>
</dbReference>
<dbReference type="SUPFAM" id="SSF46565">
    <property type="entry name" value="Chaperone J-domain"/>
    <property type="match status" value="1"/>
</dbReference>
<dbReference type="SMART" id="SM00271">
    <property type="entry name" value="DnaJ"/>
    <property type="match status" value="1"/>
</dbReference>
<evidence type="ECO:0000256" key="4">
    <source>
        <dbReference type="ARBA" id="ARBA00023186"/>
    </source>
</evidence>
<dbReference type="Gene3D" id="1.10.287.110">
    <property type="entry name" value="DnaJ domain"/>
    <property type="match status" value="1"/>
</dbReference>
<evidence type="ECO:0000259" key="7">
    <source>
        <dbReference type="PROSITE" id="PS50076"/>
    </source>
</evidence>
<dbReference type="AlphaFoldDB" id="A0A7S4PX96"/>
<feature type="domain" description="J" evidence="7">
    <location>
        <begin position="259"/>
        <end position="324"/>
    </location>
</feature>
<dbReference type="Pfam" id="PF00226">
    <property type="entry name" value="DnaJ"/>
    <property type="match status" value="1"/>
</dbReference>
<comment type="subcellular location">
    <subcellularLocation>
        <location evidence="2">Cytoplasm</location>
    </subcellularLocation>
    <subcellularLocation>
        <location evidence="1">Nucleus</location>
    </subcellularLocation>
</comment>
<evidence type="ECO:0000256" key="3">
    <source>
        <dbReference type="ARBA" id="ARBA00022490"/>
    </source>
</evidence>
<gene>
    <name evidence="8" type="ORF">AMON00008_LOCUS5280</name>
</gene>
<evidence type="ECO:0000256" key="2">
    <source>
        <dbReference type="ARBA" id="ARBA00004496"/>
    </source>
</evidence>
<evidence type="ECO:0000256" key="1">
    <source>
        <dbReference type="ARBA" id="ARBA00004123"/>
    </source>
</evidence>